<dbReference type="Proteomes" id="UP000801492">
    <property type="component" value="Unassembled WGS sequence"/>
</dbReference>
<proteinExistence type="predicted"/>
<dbReference type="EMBL" id="VTPC01003380">
    <property type="protein sequence ID" value="KAF2898610.1"/>
    <property type="molecule type" value="Genomic_DNA"/>
</dbReference>
<protein>
    <submittedName>
        <fullName evidence="1">Uncharacterized protein</fullName>
    </submittedName>
</protein>
<sequence length="73" mass="8441">MDYAPYNLVLVEEEPTSSWPEGGTITLCHCDFNAIEMIWVWAHAKKYYNDNMGRDCHSADQTIAMWSEALQKL</sequence>
<evidence type="ECO:0000313" key="1">
    <source>
        <dbReference type="EMBL" id="KAF2898610.1"/>
    </source>
</evidence>
<comment type="caution">
    <text evidence="1">The sequence shown here is derived from an EMBL/GenBank/DDBJ whole genome shotgun (WGS) entry which is preliminary data.</text>
</comment>
<name>A0A8K0D377_IGNLU</name>
<organism evidence="1 2">
    <name type="scientific">Ignelater luminosus</name>
    <name type="common">Cucubano</name>
    <name type="synonym">Pyrophorus luminosus</name>
    <dbReference type="NCBI Taxonomy" id="2038154"/>
    <lineage>
        <taxon>Eukaryota</taxon>
        <taxon>Metazoa</taxon>
        <taxon>Ecdysozoa</taxon>
        <taxon>Arthropoda</taxon>
        <taxon>Hexapoda</taxon>
        <taxon>Insecta</taxon>
        <taxon>Pterygota</taxon>
        <taxon>Neoptera</taxon>
        <taxon>Endopterygota</taxon>
        <taxon>Coleoptera</taxon>
        <taxon>Polyphaga</taxon>
        <taxon>Elateriformia</taxon>
        <taxon>Elateroidea</taxon>
        <taxon>Elateridae</taxon>
        <taxon>Agrypninae</taxon>
        <taxon>Pyrophorini</taxon>
        <taxon>Ignelater</taxon>
    </lineage>
</organism>
<keyword evidence="2" id="KW-1185">Reference proteome</keyword>
<reference evidence="1" key="1">
    <citation type="submission" date="2019-08" db="EMBL/GenBank/DDBJ databases">
        <title>The genome of the North American firefly Photinus pyralis.</title>
        <authorList>
            <consortium name="Photinus pyralis genome working group"/>
            <person name="Fallon T.R."/>
            <person name="Sander Lower S.E."/>
            <person name="Weng J.-K."/>
        </authorList>
    </citation>
    <scope>NUCLEOTIDE SEQUENCE</scope>
    <source>
        <strain evidence="1">TRF0915ILg1</strain>
        <tissue evidence="1">Whole body</tissue>
    </source>
</reference>
<evidence type="ECO:0000313" key="2">
    <source>
        <dbReference type="Proteomes" id="UP000801492"/>
    </source>
</evidence>
<gene>
    <name evidence="1" type="ORF">ILUMI_07556</name>
</gene>
<accession>A0A8K0D377</accession>
<dbReference type="AlphaFoldDB" id="A0A8K0D377"/>